<gene>
    <name evidence="1" type="ORF">RM573_05665</name>
</gene>
<dbReference type="Pfam" id="PF11281">
    <property type="entry name" value="DUF3083"/>
    <property type="match status" value="1"/>
</dbReference>
<reference evidence="1 2" key="1">
    <citation type="submission" date="2023-09" db="EMBL/GenBank/DDBJ databases">
        <authorList>
            <person name="Rey-Velasco X."/>
        </authorList>
    </citation>
    <scope>NUCLEOTIDE SEQUENCE [LARGE SCALE GENOMIC DNA]</scope>
    <source>
        <strain evidence="1 2">W431</strain>
    </source>
</reference>
<sequence>MSISRIRSSQHKVYIPASVRENQYLLAKFTLTDDLIKKVSGNIDENAEQPYQDFYQKLSELFFKICHDLNIESCHFVGNDKFTRVRYSPEKLTAQTEQQIVFLYNPVYHYSQNAYFDGSKKARKINLVFLTNSNDIRADAPLLHEKVNQAVKQFIEQTGLAKGSVRLCDHQHLTYDLFAKEKGITGTQTHKLRPIAVRYKASNVDVAPESDSLSYVTVELPISKRIKQLVEIDETASEPYNALYNFIADAVIHAAKQHNLNNGAVIANGLVPFVRTSEDEIVVTNGELQKLGYNPENTSGGYTCKWSADKLVDSAQLIFIASNKNITSHGHGKFLSQVESALRSMAEKLEYINDKEELKVRFHQHIANNI</sequence>
<dbReference type="EMBL" id="JAVRIF010000002">
    <property type="protein sequence ID" value="MDT0603075.1"/>
    <property type="molecule type" value="Genomic_DNA"/>
</dbReference>
<proteinExistence type="predicted"/>
<comment type="caution">
    <text evidence="1">The sequence shown here is derived from an EMBL/GenBank/DDBJ whole genome shotgun (WGS) entry which is preliminary data.</text>
</comment>
<dbReference type="InterPro" id="IPR021433">
    <property type="entry name" value="DUF3083"/>
</dbReference>
<evidence type="ECO:0000313" key="1">
    <source>
        <dbReference type="EMBL" id="MDT0603075.1"/>
    </source>
</evidence>
<keyword evidence="2" id="KW-1185">Reference proteome</keyword>
<accession>A0ABU2ZZF6</accession>
<name>A0ABU2ZZF6_9GAMM</name>
<organism evidence="1 2">
    <name type="scientific">Thalassotalea castellviae</name>
    <dbReference type="NCBI Taxonomy" id="3075612"/>
    <lineage>
        <taxon>Bacteria</taxon>
        <taxon>Pseudomonadati</taxon>
        <taxon>Pseudomonadota</taxon>
        <taxon>Gammaproteobacteria</taxon>
        <taxon>Alteromonadales</taxon>
        <taxon>Colwelliaceae</taxon>
        <taxon>Thalassotalea</taxon>
    </lineage>
</organism>
<evidence type="ECO:0000313" key="2">
    <source>
        <dbReference type="Proteomes" id="UP001266357"/>
    </source>
</evidence>
<dbReference type="RefSeq" id="WP_311578517.1">
    <property type="nucleotide sequence ID" value="NZ_JAVRIF010000002.1"/>
</dbReference>
<dbReference type="Proteomes" id="UP001266357">
    <property type="component" value="Unassembled WGS sequence"/>
</dbReference>
<protein>
    <submittedName>
        <fullName evidence="1">DUF3083 family protein</fullName>
    </submittedName>
</protein>